<organism evidence="1 2">
    <name type="scientific">Nephila pilipes</name>
    <name type="common">Giant wood spider</name>
    <name type="synonym">Nephila maculata</name>
    <dbReference type="NCBI Taxonomy" id="299642"/>
    <lineage>
        <taxon>Eukaryota</taxon>
        <taxon>Metazoa</taxon>
        <taxon>Ecdysozoa</taxon>
        <taxon>Arthropoda</taxon>
        <taxon>Chelicerata</taxon>
        <taxon>Arachnida</taxon>
        <taxon>Araneae</taxon>
        <taxon>Araneomorphae</taxon>
        <taxon>Entelegynae</taxon>
        <taxon>Araneoidea</taxon>
        <taxon>Nephilidae</taxon>
        <taxon>Nephila</taxon>
    </lineage>
</organism>
<reference evidence="1" key="1">
    <citation type="submission" date="2020-08" db="EMBL/GenBank/DDBJ databases">
        <title>Multicomponent nature underlies the extraordinary mechanical properties of spider dragline silk.</title>
        <authorList>
            <person name="Kono N."/>
            <person name="Nakamura H."/>
            <person name="Mori M."/>
            <person name="Yoshida Y."/>
            <person name="Ohtoshi R."/>
            <person name="Malay A.D."/>
            <person name="Moran D.A.P."/>
            <person name="Tomita M."/>
            <person name="Numata K."/>
            <person name="Arakawa K."/>
        </authorList>
    </citation>
    <scope>NUCLEOTIDE SEQUENCE</scope>
</reference>
<name>A0A8X6TIW5_NEPPI</name>
<keyword evidence="2" id="KW-1185">Reference proteome</keyword>
<sequence>MNPAAFPWINANPLFNHKLMNATQTQSDPLKSTFPTLIRQKRNLPRTIREPAMEKFSKTSLRGGKLKKAEGKRREKKFSSGIWRRVSSISSLVAIRRDGNISNYLQLGIFSLSRIDLSISSSKSLRQHGMGSRSRMHTLRINFMLRFNVRCGMELLFLVLCKNTSSKSRRGEFLNVSISFSPRVLPKALLVTFGNFSLKIPAIFIRFREDSYEQLLLLR</sequence>
<dbReference type="AlphaFoldDB" id="A0A8X6TIW5"/>
<protein>
    <submittedName>
        <fullName evidence="1">Uncharacterized protein</fullName>
    </submittedName>
</protein>
<evidence type="ECO:0000313" key="2">
    <source>
        <dbReference type="Proteomes" id="UP000887013"/>
    </source>
</evidence>
<dbReference type="Proteomes" id="UP000887013">
    <property type="component" value="Unassembled WGS sequence"/>
</dbReference>
<proteinExistence type="predicted"/>
<accession>A0A8X6TIW5</accession>
<gene>
    <name evidence="1" type="ORF">NPIL_200931</name>
</gene>
<comment type="caution">
    <text evidence="1">The sequence shown here is derived from an EMBL/GenBank/DDBJ whole genome shotgun (WGS) entry which is preliminary data.</text>
</comment>
<dbReference type="OrthoDB" id="10512124at2759"/>
<dbReference type="EMBL" id="BMAW01057835">
    <property type="protein sequence ID" value="GFT13139.1"/>
    <property type="molecule type" value="Genomic_DNA"/>
</dbReference>
<evidence type="ECO:0000313" key="1">
    <source>
        <dbReference type="EMBL" id="GFT13139.1"/>
    </source>
</evidence>